<comment type="caution">
    <text evidence="1">The sequence shown here is derived from an EMBL/GenBank/DDBJ whole genome shotgun (WGS) entry which is preliminary data.</text>
</comment>
<proteinExistence type="predicted"/>
<dbReference type="EMBL" id="BNJG01000003">
    <property type="protein sequence ID" value="GHO59355.1"/>
    <property type="molecule type" value="Genomic_DNA"/>
</dbReference>
<dbReference type="Proteomes" id="UP000654345">
    <property type="component" value="Unassembled WGS sequence"/>
</dbReference>
<keyword evidence="2" id="KW-1185">Reference proteome</keyword>
<evidence type="ECO:0008006" key="3">
    <source>
        <dbReference type="Google" id="ProtNLM"/>
    </source>
</evidence>
<organism evidence="1 2">
    <name type="scientific">Ktedonobacter robiniae</name>
    <dbReference type="NCBI Taxonomy" id="2778365"/>
    <lineage>
        <taxon>Bacteria</taxon>
        <taxon>Bacillati</taxon>
        <taxon>Chloroflexota</taxon>
        <taxon>Ktedonobacteria</taxon>
        <taxon>Ktedonobacterales</taxon>
        <taxon>Ktedonobacteraceae</taxon>
        <taxon>Ktedonobacter</taxon>
    </lineage>
</organism>
<gene>
    <name evidence="1" type="ORF">KSB_78300</name>
</gene>
<sequence>MLSALPEVEIVQTDVPSKTVVLSYPAEEISLTQIEGELDKIKHIIGNAEPCAI</sequence>
<protein>
    <recommendedName>
        <fullName evidence="3">HMA domain-containing protein</fullName>
    </recommendedName>
</protein>
<evidence type="ECO:0000313" key="1">
    <source>
        <dbReference type="EMBL" id="GHO59355.1"/>
    </source>
</evidence>
<name>A0ABQ3V384_9CHLR</name>
<reference evidence="1 2" key="1">
    <citation type="journal article" date="2021" name="Int. J. Syst. Evol. Microbiol.">
        <title>Reticulibacter mediterranei gen. nov., sp. nov., within the new family Reticulibacteraceae fam. nov., and Ktedonospora formicarum gen. nov., sp. nov., Ktedonobacter robiniae sp. nov., Dictyobacter formicarum sp. nov. and Dictyobacter arantiisoli sp. nov., belonging to the class Ktedonobacteria.</title>
        <authorList>
            <person name="Yabe S."/>
            <person name="Zheng Y."/>
            <person name="Wang C.M."/>
            <person name="Sakai Y."/>
            <person name="Abe K."/>
            <person name="Yokota A."/>
            <person name="Donadio S."/>
            <person name="Cavaletti L."/>
            <person name="Monciardini P."/>
        </authorList>
    </citation>
    <scope>NUCLEOTIDE SEQUENCE [LARGE SCALE GENOMIC DNA]</scope>
    <source>
        <strain evidence="1 2">SOSP1-30</strain>
    </source>
</reference>
<accession>A0ABQ3V384</accession>
<evidence type="ECO:0000313" key="2">
    <source>
        <dbReference type="Proteomes" id="UP000654345"/>
    </source>
</evidence>